<proteinExistence type="predicted"/>
<gene>
    <name evidence="2" type="ORF">VF08_25550</name>
</gene>
<evidence type="ECO:0000313" key="2">
    <source>
        <dbReference type="EMBL" id="PHJ99433.1"/>
    </source>
</evidence>
<name>A0A9Q5Z8C8_NOSLI</name>
<keyword evidence="1" id="KW-0472">Membrane</keyword>
<evidence type="ECO:0000313" key="3">
    <source>
        <dbReference type="Proteomes" id="UP000222310"/>
    </source>
</evidence>
<feature type="transmembrane region" description="Helical" evidence="1">
    <location>
        <begin position="34"/>
        <end position="54"/>
    </location>
</feature>
<dbReference type="Proteomes" id="UP000222310">
    <property type="component" value="Unassembled WGS sequence"/>
</dbReference>
<feature type="transmembrane region" description="Helical" evidence="1">
    <location>
        <begin position="151"/>
        <end position="171"/>
    </location>
</feature>
<keyword evidence="1" id="KW-0812">Transmembrane</keyword>
<feature type="transmembrane region" description="Helical" evidence="1">
    <location>
        <begin position="88"/>
        <end position="106"/>
    </location>
</feature>
<dbReference type="EMBL" id="LAHD01000089">
    <property type="protein sequence ID" value="PHJ99433.1"/>
    <property type="molecule type" value="Genomic_DNA"/>
</dbReference>
<accession>A0A9Q5Z8C8</accession>
<dbReference type="GeneID" id="57092680"/>
<evidence type="ECO:0000256" key="1">
    <source>
        <dbReference type="SAM" id="Phobius"/>
    </source>
</evidence>
<dbReference type="AlphaFoldDB" id="A0A9Q5Z8C8"/>
<feature type="transmembrane region" description="Helical" evidence="1">
    <location>
        <begin position="60"/>
        <end position="76"/>
    </location>
</feature>
<dbReference type="RefSeq" id="WP_099069462.1">
    <property type="nucleotide sequence ID" value="NZ_LAHD01000089.1"/>
</dbReference>
<reference evidence="2 3" key="1">
    <citation type="submission" date="2015-02" db="EMBL/GenBank/DDBJ databases">
        <title>Nostoc linckia genome annotation.</title>
        <authorList>
            <person name="Zhou Z."/>
        </authorList>
    </citation>
    <scope>NUCLEOTIDE SEQUENCE [LARGE SCALE GENOMIC DNA]</scope>
    <source>
        <strain evidence="3">z8</strain>
    </source>
</reference>
<feature type="transmembrane region" description="Helical" evidence="1">
    <location>
        <begin position="183"/>
        <end position="202"/>
    </location>
</feature>
<organism evidence="2 3">
    <name type="scientific">Nostoc linckia z8</name>
    <dbReference type="NCBI Taxonomy" id="1628746"/>
    <lineage>
        <taxon>Bacteria</taxon>
        <taxon>Bacillati</taxon>
        <taxon>Cyanobacteriota</taxon>
        <taxon>Cyanophyceae</taxon>
        <taxon>Nostocales</taxon>
        <taxon>Nostocaceae</taxon>
        <taxon>Nostoc</taxon>
    </lineage>
</organism>
<protein>
    <submittedName>
        <fullName evidence="2">Uncharacterized protein</fullName>
    </submittedName>
</protein>
<keyword evidence="1" id="KW-1133">Transmembrane helix</keyword>
<sequence length="209" mass="22706">MFRQSSHQRNFFQALTGSVATLGHKSRLALKSSLSILVESVPFLIACAVFLTVISFKSPILLFCLLVGSLIAVITHKIGQQVNLPRRSLIIIQILAAAIVLSLFWLDQFASPAQAQFFGEAEKFFKKTLNDGSTGNNAGGSDTAVSLIFNILRALFLLYIAISLVGVINAVRKDEDWQSIARTPLLVVVAVTIADVLTRFVIGNNNSSN</sequence>
<comment type="caution">
    <text evidence="2">The sequence shown here is derived from an EMBL/GenBank/DDBJ whole genome shotgun (WGS) entry which is preliminary data.</text>
</comment>